<dbReference type="Gene3D" id="3.40.50.450">
    <property type="match status" value="1"/>
</dbReference>
<name>A0A8J6Y561_9BACT</name>
<proteinExistence type="predicted"/>
<dbReference type="AlphaFoldDB" id="A0A8J6Y561"/>
<evidence type="ECO:0000256" key="2">
    <source>
        <dbReference type="ARBA" id="ARBA00011985"/>
    </source>
</evidence>
<evidence type="ECO:0000313" key="4">
    <source>
        <dbReference type="EMBL" id="MBD3870412.1"/>
    </source>
</evidence>
<organism evidence="4 5">
    <name type="scientific">Candidatus Sulfomarinibacter kjeldsenii</name>
    <dbReference type="NCBI Taxonomy" id="2885994"/>
    <lineage>
        <taxon>Bacteria</taxon>
        <taxon>Pseudomonadati</taxon>
        <taxon>Acidobacteriota</taxon>
        <taxon>Thermoanaerobaculia</taxon>
        <taxon>Thermoanaerobaculales</taxon>
        <taxon>Candidatus Sulfomarinibacteraceae</taxon>
        <taxon>Candidatus Sulfomarinibacter</taxon>
    </lineage>
</organism>
<comment type="caution">
    <text evidence="4">The sequence shown here is derived from an EMBL/GenBank/DDBJ whole genome shotgun (WGS) entry which is preliminary data.</text>
</comment>
<dbReference type="PANTHER" id="PTHR43393">
    <property type="entry name" value="CYTOKININ RIBOSIDE 5'-MONOPHOSPHATE PHOSPHORIBOHYDROLASE"/>
    <property type="match status" value="1"/>
</dbReference>
<sequence length="246" mass="27197">MSERREDRLRAAHGTLDEAATDLVQVIDGSVAQLWETIESLERLQPRNLERFRVSIFGSARIEKTHLLYGEAQDLGQRLAEAGCDIVTGGGGGLMQAVDLGASRGAVQHPAGGDLPVRLVTDDDDAPFVERVYRHRTFFSRLHHFVRLSSAFIVLPGGIGSTLEAMMVWQLLQAKHLPPTPFLLYGSHWSGLLRWIEDEALAQGYLEKEDTRLPIQVETVDEAVGIILQTLSEFQARSADSPEGKS</sequence>
<protein>
    <recommendedName>
        <fullName evidence="3">AMP nucleosidase</fullName>
        <ecNumber evidence="2">3.2.2.4</ecNumber>
    </recommendedName>
    <alternativeName>
        <fullName evidence="3">AMP nucleosidase</fullName>
    </alternativeName>
</protein>
<dbReference type="InterPro" id="IPR031100">
    <property type="entry name" value="LOG_fam"/>
</dbReference>
<reference evidence="4 5" key="1">
    <citation type="submission" date="2020-08" db="EMBL/GenBank/DDBJ databases">
        <title>Acidobacteriota in marine sediments use diverse sulfur dissimilation pathways.</title>
        <authorList>
            <person name="Wasmund K."/>
        </authorList>
    </citation>
    <scope>NUCLEOTIDE SEQUENCE [LARGE SCALE GENOMIC DNA]</scope>
    <source>
        <strain evidence="4">MAG AM3-A</strain>
    </source>
</reference>
<dbReference type="Pfam" id="PF03641">
    <property type="entry name" value="Lysine_decarbox"/>
    <property type="match status" value="1"/>
</dbReference>
<dbReference type="InterPro" id="IPR052341">
    <property type="entry name" value="LOG_family_nucleotidases"/>
</dbReference>
<dbReference type="EMBL" id="JACXWA010000061">
    <property type="protein sequence ID" value="MBD3870412.1"/>
    <property type="molecule type" value="Genomic_DNA"/>
</dbReference>
<accession>A0A8J6Y561</accession>
<dbReference type="GO" id="GO:0005829">
    <property type="term" value="C:cytosol"/>
    <property type="evidence" value="ECO:0007669"/>
    <property type="project" value="TreeGrafter"/>
</dbReference>
<evidence type="ECO:0000313" key="5">
    <source>
        <dbReference type="Proteomes" id="UP000598633"/>
    </source>
</evidence>
<dbReference type="EC" id="3.2.2.4" evidence="2"/>
<dbReference type="GO" id="GO:0008714">
    <property type="term" value="F:AMP nucleosidase activity"/>
    <property type="evidence" value="ECO:0007669"/>
    <property type="project" value="UniProtKB-EC"/>
</dbReference>
<gene>
    <name evidence="4" type="ORF">IFJ97_03505</name>
</gene>
<dbReference type="SUPFAM" id="SSF102405">
    <property type="entry name" value="MCP/YpsA-like"/>
    <property type="match status" value="1"/>
</dbReference>
<evidence type="ECO:0000256" key="1">
    <source>
        <dbReference type="ARBA" id="ARBA00000274"/>
    </source>
</evidence>
<evidence type="ECO:0000256" key="3">
    <source>
        <dbReference type="ARBA" id="ARBA00031983"/>
    </source>
</evidence>
<comment type="catalytic activity">
    <reaction evidence="1">
        <text>AMP + H2O = D-ribose 5-phosphate + adenine</text>
        <dbReference type="Rhea" id="RHEA:20129"/>
        <dbReference type="ChEBI" id="CHEBI:15377"/>
        <dbReference type="ChEBI" id="CHEBI:16708"/>
        <dbReference type="ChEBI" id="CHEBI:78346"/>
        <dbReference type="ChEBI" id="CHEBI:456215"/>
        <dbReference type="EC" id="3.2.2.4"/>
    </reaction>
</comment>
<dbReference type="Proteomes" id="UP000598633">
    <property type="component" value="Unassembled WGS sequence"/>
</dbReference>
<dbReference type="PANTHER" id="PTHR43393:SF3">
    <property type="entry name" value="LYSINE DECARBOXYLASE-LIKE PROTEIN"/>
    <property type="match status" value="1"/>
</dbReference>